<feature type="region of interest" description="Disordered" evidence="1">
    <location>
        <begin position="107"/>
        <end position="201"/>
    </location>
</feature>
<gene>
    <name evidence="2" type="ORF">GCM10022212_02400</name>
</gene>
<feature type="compositionally biased region" description="Low complexity" evidence="1">
    <location>
        <begin position="125"/>
        <end position="136"/>
    </location>
</feature>
<sequence>MADIRIPRLSNHDVVYKADGTRKVIDNTNKDLQVEAGDIIFDANTHTTMVVNANGRDALVIGDRGPGKATASTDDDFSARDRSSLSAYFKRLFSQASEGQQQAMFEQTNATNSSGADADSGILPGGSASQSQSQSGDILDPGQSWQVAARSDSNPAQSSDGDPRSADYAGDSGNARTAGEGSTSGSGKPGRSTLAVKGSKFGPDHHYRVVNGVEEFSVATSDRQPGFWNMPRSEGAFLDDKFTSNNPHAFSADYTIKSGNGFCIAQVFNESSNGHPQLMVIYKDGAIDVGGKKIPMRLGQPFNLEIRLGDNGTQVYVDHQLVAAAPLQHQGGSNYFRYGAYLQGRNKAVPESTSAVVDVSGANVQAA</sequence>
<evidence type="ECO:0000313" key="3">
    <source>
        <dbReference type="Proteomes" id="UP001501353"/>
    </source>
</evidence>
<name>A0ABP7SIZ7_9BURK</name>
<comment type="caution">
    <text evidence="2">The sequence shown here is derived from an EMBL/GenBank/DDBJ whole genome shotgun (WGS) entry which is preliminary data.</text>
</comment>
<dbReference type="Gene3D" id="2.60.120.200">
    <property type="match status" value="1"/>
</dbReference>
<evidence type="ECO:0000256" key="1">
    <source>
        <dbReference type="SAM" id="MobiDB-lite"/>
    </source>
</evidence>
<dbReference type="RefSeq" id="WP_344761379.1">
    <property type="nucleotide sequence ID" value="NZ_BAAAZE010000001.1"/>
</dbReference>
<organism evidence="2 3">
    <name type="scientific">Actimicrobium antarcticum</name>
    <dbReference type="NCBI Taxonomy" id="1051899"/>
    <lineage>
        <taxon>Bacteria</taxon>
        <taxon>Pseudomonadati</taxon>
        <taxon>Pseudomonadota</taxon>
        <taxon>Betaproteobacteria</taxon>
        <taxon>Burkholderiales</taxon>
        <taxon>Oxalobacteraceae</taxon>
        <taxon>Actimicrobium</taxon>
    </lineage>
</organism>
<proteinExistence type="predicted"/>
<reference evidence="3" key="1">
    <citation type="journal article" date="2019" name="Int. J. Syst. Evol. Microbiol.">
        <title>The Global Catalogue of Microorganisms (GCM) 10K type strain sequencing project: providing services to taxonomists for standard genome sequencing and annotation.</title>
        <authorList>
            <consortium name="The Broad Institute Genomics Platform"/>
            <consortium name="The Broad Institute Genome Sequencing Center for Infectious Disease"/>
            <person name="Wu L."/>
            <person name="Ma J."/>
        </authorList>
    </citation>
    <scope>NUCLEOTIDE SEQUENCE [LARGE SCALE GENOMIC DNA]</scope>
    <source>
        <strain evidence="3">JCM 16673</strain>
    </source>
</reference>
<dbReference type="SUPFAM" id="SSF49899">
    <property type="entry name" value="Concanavalin A-like lectins/glucanases"/>
    <property type="match status" value="1"/>
</dbReference>
<dbReference type="InterPro" id="IPR013320">
    <property type="entry name" value="ConA-like_dom_sf"/>
</dbReference>
<evidence type="ECO:0000313" key="2">
    <source>
        <dbReference type="EMBL" id="GAA4012321.1"/>
    </source>
</evidence>
<dbReference type="EMBL" id="BAAAZE010000001">
    <property type="protein sequence ID" value="GAA4012321.1"/>
    <property type="molecule type" value="Genomic_DNA"/>
</dbReference>
<dbReference type="Proteomes" id="UP001501353">
    <property type="component" value="Unassembled WGS sequence"/>
</dbReference>
<accession>A0ABP7SIZ7</accession>
<protein>
    <submittedName>
        <fullName evidence="2">Uncharacterized protein</fullName>
    </submittedName>
</protein>
<keyword evidence="3" id="KW-1185">Reference proteome</keyword>
<feature type="compositionally biased region" description="Polar residues" evidence="1">
    <location>
        <begin position="143"/>
        <end position="160"/>
    </location>
</feature>